<name>A0ABX0SI27_9ACTN</name>
<dbReference type="Pfam" id="PF14542">
    <property type="entry name" value="Acetyltransf_CG"/>
    <property type="match status" value="1"/>
</dbReference>
<dbReference type="InterPro" id="IPR016181">
    <property type="entry name" value="Acyl_CoA_acyltransferase"/>
</dbReference>
<evidence type="ECO:0000313" key="3">
    <source>
        <dbReference type="Proteomes" id="UP000749311"/>
    </source>
</evidence>
<keyword evidence="3" id="KW-1185">Reference proteome</keyword>
<gene>
    <name evidence="2" type="ORF">FB473_001623</name>
</gene>
<proteinExistence type="predicted"/>
<accession>A0ABX0SI27</accession>
<comment type="caution">
    <text evidence="2">The sequence shown here is derived from an EMBL/GenBank/DDBJ whole genome shotgun (WGS) entry which is preliminary data.</text>
</comment>
<dbReference type="PROSITE" id="PS51729">
    <property type="entry name" value="GNAT_YJDJ"/>
    <property type="match status" value="1"/>
</dbReference>
<dbReference type="PANTHER" id="PTHR31435:SF10">
    <property type="entry name" value="BSR4717 PROTEIN"/>
    <property type="match status" value="1"/>
</dbReference>
<dbReference type="EMBL" id="JAAMOZ010000001">
    <property type="protein sequence ID" value="NIH56978.1"/>
    <property type="molecule type" value="Genomic_DNA"/>
</dbReference>
<dbReference type="SUPFAM" id="SSF55729">
    <property type="entry name" value="Acyl-CoA N-acyltransferases (Nat)"/>
    <property type="match status" value="1"/>
</dbReference>
<dbReference type="CDD" id="cd04301">
    <property type="entry name" value="NAT_SF"/>
    <property type="match status" value="1"/>
</dbReference>
<dbReference type="InterPro" id="IPR045057">
    <property type="entry name" value="Gcn5-rel_NAT"/>
</dbReference>
<evidence type="ECO:0000259" key="1">
    <source>
        <dbReference type="PROSITE" id="PS51729"/>
    </source>
</evidence>
<organism evidence="2 3">
    <name type="scientific">Brooklawnia cerclae</name>
    <dbReference type="NCBI Taxonomy" id="349934"/>
    <lineage>
        <taxon>Bacteria</taxon>
        <taxon>Bacillati</taxon>
        <taxon>Actinomycetota</taxon>
        <taxon>Actinomycetes</taxon>
        <taxon>Propionibacteriales</taxon>
        <taxon>Propionibacteriaceae</taxon>
        <taxon>Brooklawnia</taxon>
    </lineage>
</organism>
<dbReference type="RefSeq" id="WP_167166320.1">
    <property type="nucleotide sequence ID" value="NZ_BAAAOO010000015.1"/>
</dbReference>
<feature type="domain" description="N-acetyltransferase" evidence="1">
    <location>
        <begin position="7"/>
        <end position="94"/>
    </location>
</feature>
<dbReference type="Gene3D" id="3.40.630.30">
    <property type="match status" value="1"/>
</dbReference>
<sequence length="110" mass="12171">MGQTHVTDNKQAHRFEISVDGEPAGFADYMLADDLIVFTHTEVDDAFAGRGLGSQLVRAAMDDVRAEGTRQVLTTCSFVQAWLDHHPDYTSLRYGMSSGRAPVPDDTQQR</sequence>
<dbReference type="Proteomes" id="UP000749311">
    <property type="component" value="Unassembled WGS sequence"/>
</dbReference>
<dbReference type="InterPro" id="IPR031165">
    <property type="entry name" value="GNAT_YJDJ"/>
</dbReference>
<dbReference type="PANTHER" id="PTHR31435">
    <property type="entry name" value="PROTEIN NATD1"/>
    <property type="match status" value="1"/>
</dbReference>
<protein>
    <recommendedName>
        <fullName evidence="1">N-acetyltransferase domain-containing protein</fullName>
    </recommendedName>
</protein>
<evidence type="ECO:0000313" key="2">
    <source>
        <dbReference type="EMBL" id="NIH56978.1"/>
    </source>
</evidence>
<reference evidence="2 3" key="1">
    <citation type="submission" date="2020-02" db="EMBL/GenBank/DDBJ databases">
        <title>Sequencing the genomes of 1000 actinobacteria strains.</title>
        <authorList>
            <person name="Klenk H.-P."/>
        </authorList>
    </citation>
    <scope>NUCLEOTIDE SEQUENCE [LARGE SCALE GENOMIC DNA]</scope>
    <source>
        <strain evidence="2 3">DSM 19609</strain>
    </source>
</reference>